<proteinExistence type="predicted"/>
<dbReference type="Proteomes" id="UP000299102">
    <property type="component" value="Unassembled WGS sequence"/>
</dbReference>
<dbReference type="AlphaFoldDB" id="A0A4C1ZJL7"/>
<protein>
    <submittedName>
        <fullName evidence="1">Uncharacterized protein</fullName>
    </submittedName>
</protein>
<accession>A0A4C1ZJL7</accession>
<reference evidence="1 2" key="1">
    <citation type="journal article" date="2019" name="Commun. Biol.">
        <title>The bagworm genome reveals a unique fibroin gene that provides high tensile strength.</title>
        <authorList>
            <person name="Kono N."/>
            <person name="Nakamura H."/>
            <person name="Ohtoshi R."/>
            <person name="Tomita M."/>
            <person name="Numata K."/>
            <person name="Arakawa K."/>
        </authorList>
    </citation>
    <scope>NUCLEOTIDE SEQUENCE [LARGE SCALE GENOMIC DNA]</scope>
</reference>
<dbReference type="EMBL" id="BGZK01001851">
    <property type="protein sequence ID" value="GBP87314.1"/>
    <property type="molecule type" value="Genomic_DNA"/>
</dbReference>
<sequence length="173" mass="19954">MAASPDHPKIHYYHHVGPRTEPCGQPILSLFQHTIFPMRSSTLHSMEDRRGVVRRAEQFSLQRDIRLSPPLEPEHRSDGPLRDRCFPGRAAKISDSLRYSSGHVVEYAFQLLDELRWPSSSSRVFYILLRVQEKSYSSYPGIFSRETLPSRVLIRRLTVCHLDVLRAPTGMRG</sequence>
<evidence type="ECO:0000313" key="2">
    <source>
        <dbReference type="Proteomes" id="UP000299102"/>
    </source>
</evidence>
<comment type="caution">
    <text evidence="1">The sequence shown here is derived from an EMBL/GenBank/DDBJ whole genome shotgun (WGS) entry which is preliminary data.</text>
</comment>
<organism evidence="1 2">
    <name type="scientific">Eumeta variegata</name>
    <name type="common">Bagworm moth</name>
    <name type="synonym">Eumeta japonica</name>
    <dbReference type="NCBI Taxonomy" id="151549"/>
    <lineage>
        <taxon>Eukaryota</taxon>
        <taxon>Metazoa</taxon>
        <taxon>Ecdysozoa</taxon>
        <taxon>Arthropoda</taxon>
        <taxon>Hexapoda</taxon>
        <taxon>Insecta</taxon>
        <taxon>Pterygota</taxon>
        <taxon>Neoptera</taxon>
        <taxon>Endopterygota</taxon>
        <taxon>Lepidoptera</taxon>
        <taxon>Glossata</taxon>
        <taxon>Ditrysia</taxon>
        <taxon>Tineoidea</taxon>
        <taxon>Psychidae</taxon>
        <taxon>Oiketicinae</taxon>
        <taxon>Eumeta</taxon>
    </lineage>
</organism>
<keyword evidence="2" id="KW-1185">Reference proteome</keyword>
<gene>
    <name evidence="1" type="ORF">EVAR_59018_1</name>
</gene>
<evidence type="ECO:0000313" key="1">
    <source>
        <dbReference type="EMBL" id="GBP87314.1"/>
    </source>
</evidence>
<name>A0A4C1ZJL7_EUMVA</name>